<dbReference type="Gene3D" id="2.60.120.10">
    <property type="entry name" value="Jelly Rolls"/>
    <property type="match status" value="1"/>
</dbReference>
<dbReference type="RefSeq" id="WP_085927475.1">
    <property type="nucleotide sequence ID" value="NZ_BAABSS010000050.1"/>
</dbReference>
<dbReference type="EMBL" id="MIGA01000055">
    <property type="protein sequence ID" value="OSY38838.1"/>
    <property type="molecule type" value="Genomic_DNA"/>
</dbReference>
<evidence type="ECO:0000256" key="1">
    <source>
        <dbReference type="SAM" id="MobiDB-lite"/>
    </source>
</evidence>
<dbReference type="KEGG" id="spla:CP981_13800"/>
<dbReference type="Proteomes" id="UP000325458">
    <property type="component" value="Chromosome"/>
</dbReference>
<name>A0AAE6NHA3_STRPT</name>
<evidence type="ECO:0000313" key="2">
    <source>
        <dbReference type="EMBL" id="OSY38838.1"/>
    </source>
</evidence>
<evidence type="ECO:0008006" key="6">
    <source>
        <dbReference type="Google" id="ProtNLM"/>
    </source>
</evidence>
<feature type="compositionally biased region" description="Basic and acidic residues" evidence="1">
    <location>
        <begin position="10"/>
        <end position="21"/>
    </location>
</feature>
<accession>A0AAE6NHA3</accession>
<protein>
    <recommendedName>
        <fullName evidence="6">Cupin domain protein</fullName>
    </recommendedName>
</protein>
<evidence type="ECO:0000313" key="4">
    <source>
        <dbReference type="Proteomes" id="UP000194225"/>
    </source>
</evidence>
<proteinExistence type="predicted"/>
<dbReference type="SUPFAM" id="SSF51182">
    <property type="entry name" value="RmlC-like cupins"/>
    <property type="match status" value="1"/>
</dbReference>
<sequence>MTQMETGSGHGHEHIPEELRGKVPGRHYGTAGTKLLFEDERTRVWLLELEPEDASEWHEHPWDYVFVVDNPGKVRLEYEDGEIEDQDDYLGEVVHRRRGKPHRLVNKGNHPYRNVVIEFIGQRPPQSWPPAESD</sequence>
<feature type="region of interest" description="Disordered" evidence="1">
    <location>
        <begin position="1"/>
        <end position="28"/>
    </location>
</feature>
<dbReference type="AlphaFoldDB" id="A0AAE6NHA3"/>
<reference evidence="3 5" key="2">
    <citation type="submission" date="2017-09" db="EMBL/GenBank/DDBJ databases">
        <authorList>
            <person name="Lee N."/>
            <person name="Cho B.-K."/>
        </authorList>
    </citation>
    <scope>NUCLEOTIDE SEQUENCE [LARGE SCALE GENOMIC DNA]</scope>
    <source>
        <strain evidence="3 5">ATCC 23948</strain>
    </source>
</reference>
<dbReference type="EMBL" id="CP023691">
    <property type="protein sequence ID" value="QEV52588.1"/>
    <property type="molecule type" value="Genomic_DNA"/>
</dbReference>
<evidence type="ECO:0000313" key="5">
    <source>
        <dbReference type="Proteomes" id="UP000325458"/>
    </source>
</evidence>
<dbReference type="InterPro" id="IPR011051">
    <property type="entry name" value="RmlC_Cupin_sf"/>
</dbReference>
<dbReference type="Proteomes" id="UP000194225">
    <property type="component" value="Unassembled WGS sequence"/>
</dbReference>
<organism evidence="3 5">
    <name type="scientific">Streptomyces platensis</name>
    <dbReference type="NCBI Taxonomy" id="58346"/>
    <lineage>
        <taxon>Bacteria</taxon>
        <taxon>Bacillati</taxon>
        <taxon>Actinomycetota</taxon>
        <taxon>Actinomycetes</taxon>
        <taxon>Kitasatosporales</taxon>
        <taxon>Streptomycetaceae</taxon>
        <taxon>Streptomyces</taxon>
    </lineage>
</organism>
<keyword evidence="4" id="KW-1185">Reference proteome</keyword>
<gene>
    <name evidence="2" type="ORF">BG653_05944</name>
    <name evidence="3" type="ORF">CP981_13800</name>
</gene>
<evidence type="ECO:0000313" key="3">
    <source>
        <dbReference type="EMBL" id="QEV52588.1"/>
    </source>
</evidence>
<dbReference type="InterPro" id="IPR014710">
    <property type="entry name" value="RmlC-like_jellyroll"/>
</dbReference>
<reference evidence="2 4" key="1">
    <citation type="submission" date="2016-09" db="EMBL/GenBank/DDBJ databases">
        <title>Streptomyces platensis DSM40041, a candidate organism with high potential of specific P450 cytochromes.</title>
        <authorList>
            <person name="Grumaz C."/>
            <person name="Vainshtein Y."/>
            <person name="Kirstahler P."/>
            <person name="Sohn K."/>
        </authorList>
    </citation>
    <scope>NUCLEOTIDE SEQUENCE [LARGE SCALE GENOMIC DNA]</scope>
    <source>
        <strain evidence="2 4">DSM 40041</strain>
    </source>
</reference>
<dbReference type="GeneID" id="90924370"/>